<gene>
    <name evidence="2" type="ORF">PQJ73_10560</name>
</gene>
<comment type="caution">
    <text evidence="2">The sequence shown here is derived from an EMBL/GenBank/DDBJ whole genome shotgun (WGS) entry which is preliminary data.</text>
</comment>
<reference evidence="2" key="2">
    <citation type="submission" date="2023-02" db="EMBL/GenBank/DDBJ databases">
        <authorList>
            <person name="Rayyan A."/>
            <person name="Meyer T."/>
            <person name="Kyndt J.A."/>
        </authorList>
    </citation>
    <scope>NUCLEOTIDE SEQUENCE</scope>
    <source>
        <strain evidence="2">DSM 9987</strain>
    </source>
</reference>
<evidence type="ECO:0000313" key="3">
    <source>
        <dbReference type="Proteomes" id="UP001165652"/>
    </source>
</evidence>
<dbReference type="EMBL" id="JAQQLI010000013">
    <property type="protein sequence ID" value="MDC7786123.1"/>
    <property type="molecule type" value="Genomic_DNA"/>
</dbReference>
<dbReference type="RefSeq" id="WP_272776969.1">
    <property type="nucleotide sequence ID" value="NZ_JAQQLI010000013.1"/>
</dbReference>
<reference evidence="2" key="1">
    <citation type="journal article" date="2023" name="Microbiol Resour">
        <title>Genome Sequences of Rhodoplanes serenus and Two Thermotolerant Strains, Rhodoplanes tepidamans and 'Rhodoplanes cryptolactis,' Further Refine the Genus.</title>
        <authorList>
            <person name="Rayyan A.A."/>
            <person name="Kyndt J.A."/>
        </authorList>
    </citation>
    <scope>NUCLEOTIDE SEQUENCE</scope>
    <source>
        <strain evidence="2">DSM 9987</strain>
    </source>
</reference>
<protein>
    <submittedName>
        <fullName evidence="2">Uncharacterized protein</fullName>
    </submittedName>
</protein>
<keyword evidence="1" id="KW-0732">Signal</keyword>
<keyword evidence="3" id="KW-1185">Reference proteome</keyword>
<name>A0ABT5J9E8_RHOTP</name>
<evidence type="ECO:0000256" key="1">
    <source>
        <dbReference type="SAM" id="SignalP"/>
    </source>
</evidence>
<feature type="signal peptide" evidence="1">
    <location>
        <begin position="1"/>
        <end position="24"/>
    </location>
</feature>
<proteinExistence type="predicted"/>
<organism evidence="2 3">
    <name type="scientific">Rhodoplanes tepidamans</name>
    <name type="common">Rhodoplanes cryptolactis</name>
    <dbReference type="NCBI Taxonomy" id="200616"/>
    <lineage>
        <taxon>Bacteria</taxon>
        <taxon>Pseudomonadati</taxon>
        <taxon>Pseudomonadota</taxon>
        <taxon>Alphaproteobacteria</taxon>
        <taxon>Hyphomicrobiales</taxon>
        <taxon>Nitrobacteraceae</taxon>
        <taxon>Rhodoplanes</taxon>
    </lineage>
</organism>
<sequence length="54" mass="5540">MTASKIALFALAASVLASVQPVHAAPFGDQGSHYVQTRAGVVETGTDQAKGDIR</sequence>
<feature type="chain" id="PRO_5047412575" evidence="1">
    <location>
        <begin position="25"/>
        <end position="54"/>
    </location>
</feature>
<evidence type="ECO:0000313" key="2">
    <source>
        <dbReference type="EMBL" id="MDC7786123.1"/>
    </source>
</evidence>
<accession>A0ABT5J9E8</accession>
<dbReference type="Proteomes" id="UP001165652">
    <property type="component" value="Unassembled WGS sequence"/>
</dbReference>